<dbReference type="InterPro" id="IPR009003">
    <property type="entry name" value="Peptidase_S1_PA"/>
</dbReference>
<gene>
    <name evidence="1" type="ORF">SAMN05444352_105189</name>
</gene>
<evidence type="ECO:0008006" key="3">
    <source>
        <dbReference type="Google" id="ProtNLM"/>
    </source>
</evidence>
<dbReference type="OrthoDB" id="1247050at2"/>
<protein>
    <recommendedName>
        <fullName evidence="3">Trypsin-like peptidase domain-containing protein</fullName>
    </recommendedName>
</protein>
<evidence type="ECO:0000313" key="2">
    <source>
        <dbReference type="Proteomes" id="UP000198407"/>
    </source>
</evidence>
<evidence type="ECO:0000313" key="1">
    <source>
        <dbReference type="EMBL" id="SNS26476.1"/>
    </source>
</evidence>
<organism evidence="1 2">
    <name type="scientific">Pseudomonas japonica</name>
    <dbReference type="NCBI Taxonomy" id="256466"/>
    <lineage>
        <taxon>Bacteria</taxon>
        <taxon>Pseudomonadati</taxon>
        <taxon>Pseudomonadota</taxon>
        <taxon>Gammaproteobacteria</taxon>
        <taxon>Pseudomonadales</taxon>
        <taxon>Pseudomonadaceae</taxon>
        <taxon>Pseudomonas</taxon>
    </lineage>
</organism>
<dbReference type="AlphaFoldDB" id="A0A239D1S1"/>
<reference evidence="2" key="1">
    <citation type="submission" date="2017-06" db="EMBL/GenBank/DDBJ databases">
        <authorList>
            <person name="Varghese N."/>
            <person name="Submissions S."/>
        </authorList>
    </citation>
    <scope>NUCLEOTIDE SEQUENCE [LARGE SCALE GENOMIC DNA]</scope>
    <source>
        <strain evidence="2">DSM 22348</strain>
    </source>
</reference>
<dbReference type="Proteomes" id="UP000198407">
    <property type="component" value="Unassembled WGS sequence"/>
</dbReference>
<dbReference type="SUPFAM" id="SSF50494">
    <property type="entry name" value="Trypsin-like serine proteases"/>
    <property type="match status" value="1"/>
</dbReference>
<accession>A0A239D1S1</accession>
<proteinExistence type="predicted"/>
<keyword evidence="2" id="KW-1185">Reference proteome</keyword>
<name>A0A239D1S1_9PSED</name>
<sequence>MKVDIDLKDPKVQFAFALMGRQVEMALDLPQQVESAVLPIYHTLKGNKPEQTGSGVAFQIGGEYFVMSASHVFDDIGTHALCMAVTKGELLCQFSGDRFSTPRGKSGTHSDDPVDASVFHIQSEVPDEFKRIALTLDDVDLEESDNLGCIYMAAGFRSKKSNTSGNQANAKRECIPSRELKEDDYLKLGLDRNIHLALAYENQTVIDGRWQTTPTPQGMSGGALIKAKGIPMVPKPGLPFYEENRRQLLSGITIAQRRERRGKPGVLIATRIKMHLQLIQNYLPEVFTASGVDA</sequence>
<dbReference type="RefSeq" id="WP_141137273.1">
    <property type="nucleotide sequence ID" value="NZ_FZOL01000005.1"/>
</dbReference>
<dbReference type="EMBL" id="FZOL01000005">
    <property type="protein sequence ID" value="SNS26476.1"/>
    <property type="molecule type" value="Genomic_DNA"/>
</dbReference>